<name>A0A2B4R4X8_STYPI</name>
<dbReference type="Proteomes" id="UP000225706">
    <property type="component" value="Unassembled WGS sequence"/>
</dbReference>
<keyword evidence="4" id="KW-1185">Reference proteome</keyword>
<sequence>MDKIASNITFTRLPLTSQLDSWDECTAAQRQYYIHKAAEYCMLVHDVIALNDCKRRFHALVSPGEENNDKVVADDVLKALMTAYKNAEAKSTRTHILSLYAYKYSISTLKKLHSPYDKLSTPQIQRARCHAKTKGPGRDVSNGTRSLQLDSGDTIEMPNVVRTVTRSTMISQYMQFFQEETFEPQGRSTLFKTLEVREASQRKSLQGLDNTAADGLAGFHKIEMIVDDLEKGGMKRQWSAEVKERLKKAKRYLKTDFRVHCNPEEAVCPDHCRKLALGDEQDLDFQENCSHQHTENSRDIGQRAGIEVFRYDFSEPRYGKDVCDSILCPMKTCIRRFCNEGHDILTEEDMRKALSERPVKEPQYGKDVCDRILCPMKTYIRRFCNKGHDILTAGDTRKTLCERPVKGTSACVCEVIESKRTLEVNKIDGFNKLHNIQFGEKSIRAWRSYEIGRGKEISYDQLVLNDQGDTALVVGKGFFPFHNARVYEYTVPGTEVSNEGDDLDDSKMDMFECLGPGCVKSFQTFSELELHLNVGDHCVKDERLSEIVYDKLRRDWLERFTTSVSITDEPQCETSTHQVVRDSMPPVNNVSMGWALPKPRAGSTRFSCKVKNYLTAKFDQGEQSELKADPQQVSNDMRKARDEQNNGLFDRDEWLTRSQVQGFFSRLTANRKRQRTPSEIERSPKELSLEEAERKRLMEHILNELKPQHPLSYDAFNLCECPKENKLSLSLFSVATLKEILSFFEVPFK</sequence>
<comment type="caution">
    <text evidence="3">The sequence shown here is derived from an EMBL/GenBank/DDBJ whole genome shotgun (WGS) entry which is preliminary data.</text>
</comment>
<proteinExistence type="predicted"/>
<evidence type="ECO:0000313" key="4">
    <source>
        <dbReference type="Proteomes" id="UP000225706"/>
    </source>
</evidence>
<dbReference type="OrthoDB" id="5984134at2759"/>
<accession>A0A2B4R4X8</accession>
<organism evidence="3 4">
    <name type="scientific">Stylophora pistillata</name>
    <name type="common">Smooth cauliflower coral</name>
    <dbReference type="NCBI Taxonomy" id="50429"/>
    <lineage>
        <taxon>Eukaryota</taxon>
        <taxon>Metazoa</taxon>
        <taxon>Cnidaria</taxon>
        <taxon>Anthozoa</taxon>
        <taxon>Hexacorallia</taxon>
        <taxon>Scleractinia</taxon>
        <taxon>Astrocoeniina</taxon>
        <taxon>Pocilloporidae</taxon>
        <taxon>Stylophora</taxon>
    </lineage>
</organism>
<feature type="domain" description="C2H2-type" evidence="2">
    <location>
        <begin position="513"/>
        <end position="537"/>
    </location>
</feature>
<dbReference type="AlphaFoldDB" id="A0A2B4R4X8"/>
<evidence type="ECO:0000256" key="1">
    <source>
        <dbReference type="SAM" id="MobiDB-lite"/>
    </source>
</evidence>
<dbReference type="PANTHER" id="PTHR33845">
    <property type="entry name" value="C2H2-TYPE DOMAIN-CONTAINING PROTEIN"/>
    <property type="match status" value="1"/>
</dbReference>
<reference evidence="4" key="1">
    <citation type="journal article" date="2017" name="bioRxiv">
        <title>Comparative analysis of the genomes of Stylophora pistillata and Acropora digitifera provides evidence for extensive differences between species of corals.</title>
        <authorList>
            <person name="Voolstra C.R."/>
            <person name="Li Y."/>
            <person name="Liew Y.J."/>
            <person name="Baumgarten S."/>
            <person name="Zoccola D."/>
            <person name="Flot J.-F."/>
            <person name="Tambutte S."/>
            <person name="Allemand D."/>
            <person name="Aranda M."/>
        </authorList>
    </citation>
    <scope>NUCLEOTIDE SEQUENCE [LARGE SCALE GENOMIC DNA]</scope>
</reference>
<dbReference type="PROSITE" id="PS00028">
    <property type="entry name" value="ZINC_FINGER_C2H2_1"/>
    <property type="match status" value="1"/>
</dbReference>
<feature type="compositionally biased region" description="Polar residues" evidence="1">
    <location>
        <begin position="141"/>
        <end position="151"/>
    </location>
</feature>
<dbReference type="PANTHER" id="PTHR33845:SF1">
    <property type="entry name" value="C2H2-TYPE DOMAIN-CONTAINING PROTEIN"/>
    <property type="match status" value="1"/>
</dbReference>
<feature type="region of interest" description="Disordered" evidence="1">
    <location>
        <begin position="130"/>
        <end position="151"/>
    </location>
</feature>
<evidence type="ECO:0000259" key="2">
    <source>
        <dbReference type="PROSITE" id="PS00028"/>
    </source>
</evidence>
<protein>
    <recommendedName>
        <fullName evidence="2">C2H2-type domain-containing protein</fullName>
    </recommendedName>
</protein>
<gene>
    <name evidence="3" type="ORF">AWC38_SpisGene23875</name>
</gene>
<dbReference type="InterPro" id="IPR013087">
    <property type="entry name" value="Znf_C2H2_type"/>
</dbReference>
<dbReference type="EMBL" id="LSMT01001519">
    <property type="protein sequence ID" value="PFX12206.1"/>
    <property type="molecule type" value="Genomic_DNA"/>
</dbReference>
<dbReference type="STRING" id="50429.A0A2B4R4X8"/>
<evidence type="ECO:0000313" key="3">
    <source>
        <dbReference type="EMBL" id="PFX12206.1"/>
    </source>
</evidence>